<dbReference type="AlphaFoldDB" id="R9NW64"/>
<protein>
    <submittedName>
        <fullName evidence="1">Uncharacterized protein</fullName>
    </submittedName>
</protein>
<dbReference type="EMBL" id="DF238768">
    <property type="protein sequence ID" value="GAC92793.1"/>
    <property type="molecule type" value="Genomic_DNA"/>
</dbReference>
<proteinExistence type="predicted"/>
<accession>R9NW64</accession>
<dbReference type="RefSeq" id="XP_012186380.1">
    <property type="nucleotide sequence ID" value="XM_012330990.1"/>
</dbReference>
<dbReference type="HOGENOM" id="CLU_1826123_0_0_1"/>
<sequence length="141" mass="16271">MESNVLAERRHRSGLNRKGTVSLRFIRWGKEEKEQRTEKEKKNADLPSISAHRIVQLLCGEKEAADRRTSLVDFFPHTHTHRNASFFCRAYPVLLLKQKGSVTFAYHVCQATDTLPFRRSDRCATETNVVWGFQRAPATLL</sequence>
<name>R9NW64_PSEHS</name>
<reference evidence="2" key="1">
    <citation type="journal article" date="2013" name="Genome Announc.">
        <title>Draft genome sequence of the basidiomycetous yeast-like fungus Pseudozyma hubeiensis SY62, which produces an abundant amount of the biosurfactant mannosylerythritol lipids.</title>
        <authorList>
            <person name="Konishi M."/>
            <person name="Hatada Y."/>
            <person name="Horiuchi J."/>
        </authorList>
    </citation>
    <scope>NUCLEOTIDE SEQUENCE [LARGE SCALE GENOMIC DNA]</scope>
    <source>
        <strain evidence="2">SY62</strain>
    </source>
</reference>
<organism evidence="1 2">
    <name type="scientific">Pseudozyma hubeiensis (strain SY62)</name>
    <name type="common">Yeast</name>
    <dbReference type="NCBI Taxonomy" id="1305764"/>
    <lineage>
        <taxon>Eukaryota</taxon>
        <taxon>Fungi</taxon>
        <taxon>Dikarya</taxon>
        <taxon>Basidiomycota</taxon>
        <taxon>Ustilaginomycotina</taxon>
        <taxon>Ustilaginomycetes</taxon>
        <taxon>Ustilaginales</taxon>
        <taxon>Ustilaginaceae</taxon>
        <taxon>Pseudozyma</taxon>
    </lineage>
</organism>
<dbReference type="Proteomes" id="UP000014071">
    <property type="component" value="Unassembled WGS sequence"/>
</dbReference>
<gene>
    <name evidence="1" type="ORF">PHSY_000349</name>
</gene>
<dbReference type="GeneID" id="24105659"/>
<keyword evidence="2" id="KW-1185">Reference proteome</keyword>
<evidence type="ECO:0000313" key="1">
    <source>
        <dbReference type="EMBL" id="GAC92793.1"/>
    </source>
</evidence>
<evidence type="ECO:0000313" key="2">
    <source>
        <dbReference type="Proteomes" id="UP000014071"/>
    </source>
</evidence>